<dbReference type="PROSITE" id="PS50977">
    <property type="entry name" value="HTH_TETR_2"/>
    <property type="match status" value="1"/>
</dbReference>
<evidence type="ECO:0000259" key="5">
    <source>
        <dbReference type="PROSITE" id="PS50977"/>
    </source>
</evidence>
<dbReference type="PRINTS" id="PR00455">
    <property type="entry name" value="HTHTETR"/>
</dbReference>
<dbReference type="InterPro" id="IPR036271">
    <property type="entry name" value="Tet_transcr_reg_TetR-rel_C_sf"/>
</dbReference>
<evidence type="ECO:0000256" key="2">
    <source>
        <dbReference type="ARBA" id="ARBA00023125"/>
    </source>
</evidence>
<evidence type="ECO:0000256" key="4">
    <source>
        <dbReference type="PROSITE-ProRule" id="PRU00335"/>
    </source>
</evidence>
<evidence type="ECO:0000313" key="7">
    <source>
        <dbReference type="Proteomes" id="UP000250603"/>
    </source>
</evidence>
<dbReference type="InterPro" id="IPR009057">
    <property type="entry name" value="Homeodomain-like_sf"/>
</dbReference>
<evidence type="ECO:0000256" key="3">
    <source>
        <dbReference type="ARBA" id="ARBA00023163"/>
    </source>
</evidence>
<gene>
    <name evidence="6" type="ORF">DP181_03410</name>
</gene>
<accession>A0ABX9F7Q6</accession>
<dbReference type="Pfam" id="PF00440">
    <property type="entry name" value="TetR_N"/>
    <property type="match status" value="1"/>
</dbReference>
<keyword evidence="1" id="KW-0805">Transcription regulation</keyword>
<proteinExistence type="predicted"/>
<dbReference type="SUPFAM" id="SSF48498">
    <property type="entry name" value="Tetracyclin repressor-like, C-terminal domain"/>
    <property type="match status" value="1"/>
</dbReference>
<dbReference type="SUPFAM" id="SSF46689">
    <property type="entry name" value="Homeodomain-like"/>
    <property type="match status" value="1"/>
</dbReference>
<evidence type="ECO:0000313" key="6">
    <source>
        <dbReference type="EMBL" id="RAY29477.1"/>
    </source>
</evidence>
<keyword evidence="7" id="KW-1185">Reference proteome</keyword>
<dbReference type="EMBL" id="QMCK01000008">
    <property type="protein sequence ID" value="RAY29477.1"/>
    <property type="molecule type" value="Genomic_DNA"/>
</dbReference>
<dbReference type="Proteomes" id="UP000250603">
    <property type="component" value="Unassembled WGS sequence"/>
</dbReference>
<feature type="domain" description="HTH tetR-type" evidence="5">
    <location>
        <begin position="19"/>
        <end position="79"/>
    </location>
</feature>
<dbReference type="Gene3D" id="1.10.357.10">
    <property type="entry name" value="Tetracycline Repressor, domain 2"/>
    <property type="match status" value="1"/>
</dbReference>
<feature type="DNA-binding region" description="H-T-H motif" evidence="4">
    <location>
        <begin position="42"/>
        <end position="61"/>
    </location>
</feature>
<dbReference type="PANTHER" id="PTHR47506">
    <property type="entry name" value="TRANSCRIPTIONAL REGULATORY PROTEIN"/>
    <property type="match status" value="1"/>
</dbReference>
<keyword evidence="3" id="KW-0804">Transcription</keyword>
<sequence length="218" mass="24615">MTGEIRGRGRPRKTESTYADTRNDLIRSGLELLTQNGFLSTGVDAIVKNASVPKGSFYYYFKSKEEYAQTVLNAYDSFFEHKLKKHLHESSCAPMVRLENFIDDACDGIKKYNFTRGCLVGNMMQESPGLPPSFINQLQSIIESWQALVAACLSDALSSGEICSDMNDKQLAAIFWSGWEGAVMRAKLYCSTQPVYDFWNYFKTSVRYQPSPEVTAEK</sequence>
<dbReference type="InterPro" id="IPR011075">
    <property type="entry name" value="TetR_C"/>
</dbReference>
<keyword evidence="2 4" id="KW-0238">DNA-binding</keyword>
<dbReference type="Pfam" id="PF16925">
    <property type="entry name" value="TetR_C_13"/>
    <property type="match status" value="1"/>
</dbReference>
<reference evidence="6 7" key="1">
    <citation type="submission" date="2018-06" db="EMBL/GenBank/DDBJ databases">
        <title>ACT-28, a chromosomally-encoded AmpC with carbapenemase activity from Enterobacter kobei.</title>
        <authorList>
            <person name="Jousset A.B."/>
            <person name="Oueslati S."/>
            <person name="Bernabeu S."/>
            <person name="Takissian J."/>
            <person name="Creton E."/>
            <person name="Vogel A."/>
            <person name="Cotellon G."/>
            <person name="Bonnin R.A."/>
            <person name="Dortet L."/>
            <person name="Naas T."/>
        </authorList>
    </citation>
    <scope>NUCLEOTIDE SEQUENCE [LARGE SCALE GENOMIC DNA]</scope>
    <source>
        <strain evidence="6 7">149H6</strain>
    </source>
</reference>
<dbReference type="InterPro" id="IPR001647">
    <property type="entry name" value="HTH_TetR"/>
</dbReference>
<name>A0ABX9F7Q6_9ENTR</name>
<comment type="caution">
    <text evidence="6">The sequence shown here is derived from an EMBL/GenBank/DDBJ whole genome shotgun (WGS) entry which is preliminary data.</text>
</comment>
<protein>
    <submittedName>
        <fullName evidence="6">TetR family transcriptional regulator</fullName>
    </submittedName>
</protein>
<organism evidence="6 7">
    <name type="scientific">Enterobacter kobei</name>
    <dbReference type="NCBI Taxonomy" id="208224"/>
    <lineage>
        <taxon>Bacteria</taxon>
        <taxon>Pseudomonadati</taxon>
        <taxon>Pseudomonadota</taxon>
        <taxon>Gammaproteobacteria</taxon>
        <taxon>Enterobacterales</taxon>
        <taxon>Enterobacteriaceae</taxon>
        <taxon>Enterobacter</taxon>
        <taxon>Enterobacter cloacae complex</taxon>
    </lineage>
</organism>
<dbReference type="PANTHER" id="PTHR47506:SF6">
    <property type="entry name" value="HTH-TYPE TRANSCRIPTIONAL REPRESSOR NEMR"/>
    <property type="match status" value="1"/>
</dbReference>
<dbReference type="RefSeq" id="WP_023330326.1">
    <property type="nucleotide sequence ID" value="NZ_BEGI01000057.1"/>
</dbReference>
<evidence type="ECO:0000256" key="1">
    <source>
        <dbReference type="ARBA" id="ARBA00023015"/>
    </source>
</evidence>